<keyword evidence="1" id="KW-0732">Signal</keyword>
<sequence length="64" mass="7258">MSLCVWLLSLSKMFLKFIQVVTWIRPSEWAMEGSFWFQGGGKDPAHGFGTGWPRAHLSQMITLG</sequence>
<reference evidence="2" key="1">
    <citation type="submission" date="2020-12" db="EMBL/GenBank/DDBJ databases">
        <authorList>
            <consortium name="Molecular Ecology Group"/>
        </authorList>
    </citation>
    <scope>NUCLEOTIDE SEQUENCE</scope>
    <source>
        <strain evidence="2">TBG_1078</strain>
    </source>
</reference>
<gene>
    <name evidence="2" type="ORF">NYPRO_LOCUS7230</name>
</gene>
<keyword evidence="3" id="KW-1185">Reference proteome</keyword>
<dbReference type="AlphaFoldDB" id="A0A811YF18"/>
<evidence type="ECO:0000313" key="2">
    <source>
        <dbReference type="EMBL" id="CAD7674435.1"/>
    </source>
</evidence>
<proteinExistence type="predicted"/>
<name>A0A811YF18_NYCPR</name>
<organism evidence="2 3">
    <name type="scientific">Nyctereutes procyonoides</name>
    <name type="common">Raccoon dog</name>
    <name type="synonym">Canis procyonoides</name>
    <dbReference type="NCBI Taxonomy" id="34880"/>
    <lineage>
        <taxon>Eukaryota</taxon>
        <taxon>Metazoa</taxon>
        <taxon>Chordata</taxon>
        <taxon>Craniata</taxon>
        <taxon>Vertebrata</taxon>
        <taxon>Euteleostomi</taxon>
        <taxon>Mammalia</taxon>
        <taxon>Eutheria</taxon>
        <taxon>Laurasiatheria</taxon>
        <taxon>Carnivora</taxon>
        <taxon>Caniformia</taxon>
        <taxon>Canidae</taxon>
        <taxon>Nyctereutes</taxon>
    </lineage>
</organism>
<dbReference type="Proteomes" id="UP000645828">
    <property type="component" value="Unassembled WGS sequence"/>
</dbReference>
<evidence type="ECO:0000313" key="3">
    <source>
        <dbReference type="Proteomes" id="UP000645828"/>
    </source>
</evidence>
<comment type="caution">
    <text evidence="2">The sequence shown here is derived from an EMBL/GenBank/DDBJ whole genome shotgun (WGS) entry which is preliminary data.</text>
</comment>
<feature type="signal peptide" evidence="1">
    <location>
        <begin position="1"/>
        <end position="23"/>
    </location>
</feature>
<dbReference type="EMBL" id="CAJHUB010000672">
    <property type="protein sequence ID" value="CAD7674435.1"/>
    <property type="molecule type" value="Genomic_DNA"/>
</dbReference>
<evidence type="ECO:0000256" key="1">
    <source>
        <dbReference type="SAM" id="SignalP"/>
    </source>
</evidence>
<protein>
    <submittedName>
        <fullName evidence="2">(raccoon dog) hypothetical protein</fullName>
    </submittedName>
</protein>
<feature type="chain" id="PRO_5032538814" evidence="1">
    <location>
        <begin position="24"/>
        <end position="64"/>
    </location>
</feature>
<accession>A0A811YF18</accession>